<dbReference type="InterPro" id="IPR027417">
    <property type="entry name" value="P-loop_NTPase"/>
</dbReference>
<dbReference type="NCBIfam" id="TIGR00231">
    <property type="entry name" value="small_GTP"/>
    <property type="match status" value="2"/>
</dbReference>
<dbReference type="InterPro" id="IPR031166">
    <property type="entry name" value="G_ENGA"/>
</dbReference>
<dbReference type="Pfam" id="PF01926">
    <property type="entry name" value="MMR_HSR1"/>
    <property type="match status" value="2"/>
</dbReference>
<name>A0A1M6SXR7_PSETH</name>
<dbReference type="FunFam" id="3.40.50.300:FF:000040">
    <property type="entry name" value="GTPase Der"/>
    <property type="match status" value="1"/>
</dbReference>
<dbReference type="PIRSF" id="PIRSF006485">
    <property type="entry name" value="GTP-binding_EngA"/>
    <property type="match status" value="1"/>
</dbReference>
<proteinExistence type="inferred from homology"/>
<dbReference type="InterPro" id="IPR032859">
    <property type="entry name" value="KH_dom-like"/>
</dbReference>
<evidence type="ECO:0000256" key="3">
    <source>
        <dbReference type="ARBA" id="ARBA00022517"/>
    </source>
</evidence>
<feature type="binding site" evidence="9">
    <location>
        <begin position="331"/>
        <end position="334"/>
    </location>
    <ligand>
        <name>GTP</name>
        <dbReference type="ChEBI" id="CHEBI:37565"/>
        <label>2</label>
    </ligand>
</feature>
<evidence type="ECO:0000256" key="8">
    <source>
        <dbReference type="ARBA" id="ARBA00053470"/>
    </source>
</evidence>
<evidence type="ECO:0000256" key="2">
    <source>
        <dbReference type="ARBA" id="ARBA00020953"/>
    </source>
</evidence>
<dbReference type="InterPro" id="IPR006073">
    <property type="entry name" value="GTP-bd"/>
</dbReference>
<feature type="binding site" evidence="9">
    <location>
        <begin position="219"/>
        <end position="226"/>
    </location>
    <ligand>
        <name>GTP</name>
        <dbReference type="ChEBI" id="CHEBI:37565"/>
        <label>2</label>
    </ligand>
</feature>
<keyword evidence="4 11" id="KW-0677">Repeat</keyword>
<evidence type="ECO:0000256" key="1">
    <source>
        <dbReference type="ARBA" id="ARBA00008279"/>
    </source>
</evidence>
<feature type="binding site" evidence="9">
    <location>
        <begin position="91"/>
        <end position="95"/>
    </location>
    <ligand>
        <name>GTP</name>
        <dbReference type="ChEBI" id="CHEBI:37565"/>
        <label>1</label>
    </ligand>
</feature>
<dbReference type="STRING" id="1848.SAMN05443637_10723"/>
<feature type="domain" description="EngA-type G" evidence="12">
    <location>
        <begin position="38"/>
        <end position="201"/>
    </location>
</feature>
<evidence type="ECO:0000313" key="13">
    <source>
        <dbReference type="EMBL" id="SHK49511.1"/>
    </source>
</evidence>
<dbReference type="PANTHER" id="PTHR43834">
    <property type="entry name" value="GTPASE DER"/>
    <property type="match status" value="1"/>
</dbReference>
<dbReference type="SMART" id="SM00382">
    <property type="entry name" value="AAA"/>
    <property type="match status" value="2"/>
</dbReference>
<dbReference type="SUPFAM" id="SSF52540">
    <property type="entry name" value="P-loop containing nucleoside triphosphate hydrolases"/>
    <property type="match status" value="2"/>
</dbReference>
<accession>A0A1M6SXR7</accession>
<feature type="binding site" evidence="9">
    <location>
        <begin position="44"/>
        <end position="51"/>
    </location>
    <ligand>
        <name>GTP</name>
        <dbReference type="ChEBI" id="CHEBI:37565"/>
        <label>1</label>
    </ligand>
</feature>
<evidence type="ECO:0000256" key="6">
    <source>
        <dbReference type="ARBA" id="ARBA00023134"/>
    </source>
</evidence>
<dbReference type="PANTHER" id="PTHR43834:SF6">
    <property type="entry name" value="GTPASE DER"/>
    <property type="match status" value="1"/>
</dbReference>
<dbReference type="Proteomes" id="UP000184363">
    <property type="component" value="Unassembled WGS sequence"/>
</dbReference>
<feature type="domain" description="EngA-type G" evidence="12">
    <location>
        <begin position="213"/>
        <end position="386"/>
    </location>
</feature>
<keyword evidence="5 9" id="KW-0547">Nucleotide-binding</keyword>
<dbReference type="Gene3D" id="3.30.300.20">
    <property type="match status" value="1"/>
</dbReference>
<dbReference type="GO" id="GO:0042254">
    <property type="term" value="P:ribosome biogenesis"/>
    <property type="evidence" value="ECO:0007669"/>
    <property type="project" value="UniProtKB-KW"/>
</dbReference>
<dbReference type="InterPro" id="IPR016484">
    <property type="entry name" value="GTPase_Der"/>
</dbReference>
<dbReference type="NCBIfam" id="NF002828">
    <property type="entry name" value="PRK03003.1"/>
    <property type="match status" value="1"/>
</dbReference>
<dbReference type="OrthoDB" id="9805918at2"/>
<dbReference type="GO" id="GO:0043022">
    <property type="term" value="F:ribosome binding"/>
    <property type="evidence" value="ECO:0007669"/>
    <property type="project" value="TreeGrafter"/>
</dbReference>
<comment type="subunit">
    <text evidence="9">Associates with the 50S ribosomal subunit.</text>
</comment>
<dbReference type="PROSITE" id="PS51712">
    <property type="entry name" value="G_ENGA"/>
    <property type="match status" value="2"/>
</dbReference>
<evidence type="ECO:0000256" key="7">
    <source>
        <dbReference type="ARBA" id="ARBA00032345"/>
    </source>
</evidence>
<evidence type="ECO:0000256" key="5">
    <source>
        <dbReference type="ARBA" id="ARBA00022741"/>
    </source>
</evidence>
<dbReference type="Pfam" id="PF14714">
    <property type="entry name" value="KH_dom-like"/>
    <property type="match status" value="1"/>
</dbReference>
<dbReference type="EMBL" id="FRAP01000007">
    <property type="protein sequence ID" value="SHK49511.1"/>
    <property type="molecule type" value="Genomic_DNA"/>
</dbReference>
<keyword evidence="3 9" id="KW-0690">Ribosome biogenesis</keyword>
<dbReference type="PRINTS" id="PR00326">
    <property type="entry name" value="GTP1OBG"/>
</dbReference>
<dbReference type="FunFam" id="3.30.300.20:FF:000004">
    <property type="entry name" value="GTPase Der"/>
    <property type="match status" value="1"/>
</dbReference>
<gene>
    <name evidence="9" type="primary">der</name>
    <name evidence="13" type="ORF">SAMN05443637_10723</name>
</gene>
<dbReference type="CDD" id="cd01895">
    <property type="entry name" value="EngA2"/>
    <property type="match status" value="1"/>
</dbReference>
<comment type="similarity">
    <text evidence="1 9 10 11">Belongs to the TRAFAC class TrmE-Era-EngA-EngB-Septin-like GTPase superfamily. EngA (Der) GTPase family.</text>
</comment>
<reference evidence="13 14" key="1">
    <citation type="submission" date="2016-11" db="EMBL/GenBank/DDBJ databases">
        <authorList>
            <person name="Jaros S."/>
            <person name="Januszkiewicz K."/>
            <person name="Wedrychowicz H."/>
        </authorList>
    </citation>
    <scope>NUCLEOTIDE SEQUENCE [LARGE SCALE GENOMIC DNA]</scope>
    <source>
        <strain evidence="13 14">DSM 43832</strain>
    </source>
</reference>
<comment type="function">
    <text evidence="8 9 11">GTPase that plays an essential role in the late steps of ribosome biogenesis.</text>
</comment>
<evidence type="ECO:0000256" key="9">
    <source>
        <dbReference type="HAMAP-Rule" id="MF_00195"/>
    </source>
</evidence>
<comment type="caution">
    <text evidence="9">Lacks conserved residue(s) required for the propagation of feature annotation.</text>
</comment>
<dbReference type="InterPro" id="IPR005225">
    <property type="entry name" value="Small_GTP-bd"/>
</dbReference>
<feature type="binding site" evidence="9">
    <location>
        <begin position="266"/>
        <end position="270"/>
    </location>
    <ligand>
        <name>GTP</name>
        <dbReference type="ChEBI" id="CHEBI:37565"/>
        <label>2</label>
    </ligand>
</feature>
<evidence type="ECO:0000259" key="12">
    <source>
        <dbReference type="PROSITE" id="PS51712"/>
    </source>
</evidence>
<dbReference type="NCBIfam" id="TIGR03594">
    <property type="entry name" value="GTPase_EngA"/>
    <property type="match status" value="1"/>
</dbReference>
<dbReference type="GO" id="GO:0005525">
    <property type="term" value="F:GTP binding"/>
    <property type="evidence" value="ECO:0007669"/>
    <property type="project" value="UniProtKB-UniRule"/>
</dbReference>
<evidence type="ECO:0000313" key="14">
    <source>
        <dbReference type="Proteomes" id="UP000184363"/>
    </source>
</evidence>
<evidence type="ECO:0000256" key="11">
    <source>
        <dbReference type="RuleBase" id="RU004481"/>
    </source>
</evidence>
<organism evidence="13 14">
    <name type="scientific">Pseudonocardia thermophila</name>
    <dbReference type="NCBI Taxonomy" id="1848"/>
    <lineage>
        <taxon>Bacteria</taxon>
        <taxon>Bacillati</taxon>
        <taxon>Actinomycetota</taxon>
        <taxon>Actinomycetes</taxon>
        <taxon>Pseudonocardiales</taxon>
        <taxon>Pseudonocardiaceae</taxon>
        <taxon>Pseudonocardia</taxon>
    </lineage>
</organism>
<keyword evidence="6 9" id="KW-0342">GTP-binding</keyword>
<keyword evidence="14" id="KW-1185">Reference proteome</keyword>
<dbReference type="InterPro" id="IPR003593">
    <property type="entry name" value="AAA+_ATPase"/>
</dbReference>
<dbReference type="HAMAP" id="MF_00195">
    <property type="entry name" value="GTPase_Der"/>
    <property type="match status" value="1"/>
</dbReference>
<dbReference type="InterPro" id="IPR015946">
    <property type="entry name" value="KH_dom-like_a/b"/>
</dbReference>
<dbReference type="AlphaFoldDB" id="A0A1M6SXR7"/>
<dbReference type="CDD" id="cd01894">
    <property type="entry name" value="EngA1"/>
    <property type="match status" value="1"/>
</dbReference>
<evidence type="ECO:0000256" key="10">
    <source>
        <dbReference type="PROSITE-ProRule" id="PRU01049"/>
    </source>
</evidence>
<dbReference type="FunFam" id="3.40.50.300:FF:000057">
    <property type="entry name" value="GTPase Der"/>
    <property type="match status" value="1"/>
</dbReference>
<protein>
    <recommendedName>
        <fullName evidence="2 9">GTPase Der</fullName>
    </recommendedName>
    <alternativeName>
        <fullName evidence="7 9">GTP-binding protein EngA</fullName>
    </alternativeName>
</protein>
<evidence type="ECO:0000256" key="4">
    <source>
        <dbReference type="ARBA" id="ARBA00022737"/>
    </source>
</evidence>
<dbReference type="RefSeq" id="WP_084754739.1">
    <property type="nucleotide sequence ID" value="NZ_FRAP01000007.1"/>
</dbReference>
<sequence>MSQTPQEDLDAMAALGLDPDEFGIDADDPGAAELPPAPVLAVVGRPNVGKSTLVNRLIGRREAVVQDVPGVTRDRVAYDALWNGRRFVVVDTGGWEPDATGLQAAVAAQAEYAMRTADAVLLVVDATVGATATEEAAAKVLLRSQRPVLLAATKVDDDRLLADVADLWRLGLGEPHPVSGLHGRGSGDLLDKILQVLPETPRDDVGTGGGGPRRVALIGKPNVGKSSLLNRVAGEERSVVHDVAGTTVDPVDSLVELDGEIWRFVDTAGLRKRVKNAIGMEYYASLRTQAAIEAAEVALVLLDASQPVTEQDQRVISMVEEAGRALVIVFNKWDLVDEDRRLAMKRELERDFVRVRWAEHVNISALTGRSVHKIAPYMRRALESWDKRISTGVLNSWIGEVVAANPPPVRGGKQPKILFATQPRTRPPTFVLFTTGFLEAGYRRFLERRLREDFGFPGSPIRISVRVREKKPRSARR</sequence>
<dbReference type="Gene3D" id="3.40.50.300">
    <property type="entry name" value="P-loop containing nucleotide triphosphate hydrolases"/>
    <property type="match status" value="2"/>
</dbReference>